<dbReference type="PANTHER" id="PTHR45527:SF1">
    <property type="entry name" value="FATTY ACID SYNTHASE"/>
    <property type="match status" value="1"/>
</dbReference>
<dbReference type="Gene3D" id="2.30.38.10">
    <property type="entry name" value="Luciferase, Domain 3"/>
    <property type="match status" value="1"/>
</dbReference>
<dbReference type="FunFam" id="1.10.1200.10:FF:000016">
    <property type="entry name" value="Non-ribosomal peptide synthase"/>
    <property type="match status" value="1"/>
</dbReference>
<feature type="domain" description="Carrier" evidence="5">
    <location>
        <begin position="532"/>
        <end position="606"/>
    </location>
</feature>
<organism evidence="6 7">
    <name type="scientific">Micromonospora sediminicola</name>
    <dbReference type="NCBI Taxonomy" id="946078"/>
    <lineage>
        <taxon>Bacteria</taxon>
        <taxon>Bacillati</taxon>
        <taxon>Actinomycetota</taxon>
        <taxon>Actinomycetes</taxon>
        <taxon>Micromonosporales</taxon>
        <taxon>Micromonosporaceae</taxon>
        <taxon>Micromonospora</taxon>
    </lineage>
</organism>
<keyword evidence="7" id="KW-1185">Reference proteome</keyword>
<dbReference type="Gene3D" id="3.30.300.30">
    <property type="match status" value="1"/>
</dbReference>
<dbReference type="EMBL" id="FLRH01000003">
    <property type="protein sequence ID" value="SBT65687.1"/>
    <property type="molecule type" value="Genomic_DNA"/>
</dbReference>
<dbReference type="GO" id="GO:0043041">
    <property type="term" value="P:amino acid activation for nonribosomal peptide biosynthetic process"/>
    <property type="evidence" value="ECO:0007669"/>
    <property type="project" value="TreeGrafter"/>
</dbReference>
<reference evidence="7" key="1">
    <citation type="submission" date="2016-06" db="EMBL/GenBank/DDBJ databases">
        <authorList>
            <person name="Varghese N."/>
            <person name="Submissions Spin"/>
        </authorList>
    </citation>
    <scope>NUCLEOTIDE SEQUENCE [LARGE SCALE GENOMIC DNA]</scope>
    <source>
        <strain evidence="7">DSM 45794</strain>
    </source>
</reference>
<dbReference type="GO" id="GO:0072330">
    <property type="term" value="P:monocarboxylic acid biosynthetic process"/>
    <property type="evidence" value="ECO:0007669"/>
    <property type="project" value="UniProtKB-ARBA"/>
</dbReference>
<dbReference type="GO" id="GO:0005737">
    <property type="term" value="C:cytoplasm"/>
    <property type="evidence" value="ECO:0007669"/>
    <property type="project" value="TreeGrafter"/>
</dbReference>
<dbReference type="RefSeq" id="WP_091573594.1">
    <property type="nucleotide sequence ID" value="NZ_FLRH01000003.1"/>
</dbReference>
<dbReference type="FunFam" id="3.30.300.30:FF:000010">
    <property type="entry name" value="Enterobactin synthetase component F"/>
    <property type="match status" value="1"/>
</dbReference>
<dbReference type="SMART" id="SM00823">
    <property type="entry name" value="PKS_PP"/>
    <property type="match status" value="1"/>
</dbReference>
<dbReference type="InterPro" id="IPR036736">
    <property type="entry name" value="ACP-like_sf"/>
</dbReference>
<evidence type="ECO:0000313" key="7">
    <source>
        <dbReference type="Proteomes" id="UP000199558"/>
    </source>
</evidence>
<evidence type="ECO:0000313" key="6">
    <source>
        <dbReference type="EMBL" id="SBT65687.1"/>
    </source>
</evidence>
<gene>
    <name evidence="6" type="ORF">GA0070622_2690</name>
</gene>
<dbReference type="InterPro" id="IPR025110">
    <property type="entry name" value="AMP-bd_C"/>
</dbReference>
<proteinExistence type="predicted"/>
<dbReference type="SUPFAM" id="SSF56801">
    <property type="entry name" value="Acetyl-CoA synthetase-like"/>
    <property type="match status" value="1"/>
</dbReference>
<dbReference type="PROSITE" id="PS00455">
    <property type="entry name" value="AMP_BINDING"/>
    <property type="match status" value="1"/>
</dbReference>
<dbReference type="Gene3D" id="3.40.50.980">
    <property type="match status" value="2"/>
</dbReference>
<dbReference type="OrthoDB" id="4477213at2"/>
<dbReference type="GO" id="GO:0031177">
    <property type="term" value="F:phosphopantetheine binding"/>
    <property type="evidence" value="ECO:0007669"/>
    <property type="project" value="InterPro"/>
</dbReference>
<dbReference type="Pfam" id="PF00501">
    <property type="entry name" value="AMP-binding"/>
    <property type="match status" value="1"/>
</dbReference>
<dbReference type="Pfam" id="PF13193">
    <property type="entry name" value="AMP-binding_C"/>
    <property type="match status" value="1"/>
</dbReference>
<evidence type="ECO:0000256" key="4">
    <source>
        <dbReference type="SAM" id="MobiDB-lite"/>
    </source>
</evidence>
<dbReference type="STRING" id="946078.GA0070622_2690"/>
<dbReference type="PROSITE" id="PS50075">
    <property type="entry name" value="CARRIER"/>
    <property type="match status" value="1"/>
</dbReference>
<evidence type="ECO:0000259" key="5">
    <source>
        <dbReference type="PROSITE" id="PS50075"/>
    </source>
</evidence>
<evidence type="ECO:0000256" key="2">
    <source>
        <dbReference type="ARBA" id="ARBA00022450"/>
    </source>
</evidence>
<keyword evidence="3" id="KW-0597">Phosphoprotein</keyword>
<accession>A0A1A9B9W2</accession>
<dbReference type="InterPro" id="IPR045851">
    <property type="entry name" value="AMP-bd_C_sf"/>
</dbReference>
<name>A0A1A9B9W2_9ACTN</name>
<dbReference type="InterPro" id="IPR010071">
    <property type="entry name" value="AA_adenyl_dom"/>
</dbReference>
<dbReference type="Proteomes" id="UP000199558">
    <property type="component" value="Unassembled WGS sequence"/>
</dbReference>
<sequence length="606" mass="64673">MALLASASTPTPAPDRTDADWRSVVSRFEQVVAAHPDRPALVFGSTVLTFGELARRSAAVDDGLRSRGVGTESLVGLLLPRGVDLVVALLGVLRSGAGYLPLDPTLPAARLRYICDRGDVTLVLSDAGSRRRLPAASARRILTVDTCARAVTGGAPDRAEIRPAHRAYVIYTSGSTGHPKGVEVTHGSLASLVDALAPVVGPAPARVGWNASPSFDASVQQWSRLCRGDTVVLVGDEVRADPEAMATLIAEQRLDELDITPSHLVSLLEHLPVENRDRPLRLLVGGEAVPAGLWGRLAELNAAGVLAPINLYGPTECTVDATYARIDGSGGPHLGAPLAGVQVHLLDDRLEPVPPGGDGELYVAGTGVSRGYLGQPGLTAQRFVPDIVAGDGRRMYRTGDRARIGPEGRLEYLGRRDDQVKLRGYRIELGEIEAVLGRCPGVAQAVAVASTDLPGGEGLVGYCRLDRDAEGRPVPFDAEAVRRVVGQHLPDYMMPSVLVEIDRFPLTRNGKIDRAALPPPVRPEREEGQETTPRSPTERLLAEAWCAVLGVDRVGVDDNFFDIGGQSLLAIRLVALLRRRTGRSVPLVTVFKHPVLRQLAAYLDDA</sequence>
<dbReference type="InterPro" id="IPR020845">
    <property type="entry name" value="AMP-binding_CS"/>
</dbReference>
<dbReference type="NCBIfam" id="TIGR01733">
    <property type="entry name" value="AA-adenyl-dom"/>
    <property type="match status" value="1"/>
</dbReference>
<protein>
    <submittedName>
        <fullName evidence="6">Amino acid adenylation domain-containing protein</fullName>
    </submittedName>
</protein>
<dbReference type="SUPFAM" id="SSF47336">
    <property type="entry name" value="ACP-like"/>
    <property type="match status" value="1"/>
</dbReference>
<evidence type="ECO:0000256" key="3">
    <source>
        <dbReference type="ARBA" id="ARBA00022553"/>
    </source>
</evidence>
<dbReference type="InterPro" id="IPR020806">
    <property type="entry name" value="PKS_PP-bd"/>
</dbReference>
<dbReference type="InterPro" id="IPR009081">
    <property type="entry name" value="PP-bd_ACP"/>
</dbReference>
<dbReference type="GO" id="GO:0044550">
    <property type="term" value="P:secondary metabolite biosynthetic process"/>
    <property type="evidence" value="ECO:0007669"/>
    <property type="project" value="TreeGrafter"/>
</dbReference>
<dbReference type="PANTHER" id="PTHR45527">
    <property type="entry name" value="NONRIBOSOMAL PEPTIDE SYNTHETASE"/>
    <property type="match status" value="1"/>
</dbReference>
<dbReference type="Pfam" id="PF00550">
    <property type="entry name" value="PP-binding"/>
    <property type="match status" value="1"/>
</dbReference>
<feature type="region of interest" description="Disordered" evidence="4">
    <location>
        <begin position="515"/>
        <end position="536"/>
    </location>
</feature>
<dbReference type="CDD" id="cd05930">
    <property type="entry name" value="A_NRPS"/>
    <property type="match status" value="1"/>
</dbReference>
<dbReference type="InterPro" id="IPR029058">
    <property type="entry name" value="AB_hydrolase_fold"/>
</dbReference>
<dbReference type="AlphaFoldDB" id="A0A1A9B9W2"/>
<evidence type="ECO:0000256" key="1">
    <source>
        <dbReference type="ARBA" id="ARBA00001957"/>
    </source>
</evidence>
<dbReference type="Gene3D" id="3.40.50.1820">
    <property type="entry name" value="alpha/beta hydrolase"/>
    <property type="match status" value="1"/>
</dbReference>
<dbReference type="FunFam" id="3.40.50.980:FF:000001">
    <property type="entry name" value="Non-ribosomal peptide synthetase"/>
    <property type="match status" value="1"/>
</dbReference>
<keyword evidence="2" id="KW-0596">Phosphopantetheine</keyword>
<dbReference type="InterPro" id="IPR000873">
    <property type="entry name" value="AMP-dep_synth/lig_dom"/>
</dbReference>
<comment type="cofactor">
    <cofactor evidence="1">
        <name>pantetheine 4'-phosphate</name>
        <dbReference type="ChEBI" id="CHEBI:47942"/>
    </cofactor>
</comment>